<dbReference type="FunFam" id="1.10.10.10:FF:000388">
    <property type="entry name" value="plectin isoform X1"/>
    <property type="match status" value="1"/>
</dbReference>
<comment type="similarity">
    <text evidence="1">Belongs to the eukaryotic ribosomal protein eS10 family.</text>
</comment>
<protein>
    <recommendedName>
        <fullName evidence="5">Plectin/eS10 N-terminal domain-containing protein</fullName>
    </recommendedName>
</protein>
<evidence type="ECO:0000313" key="7">
    <source>
        <dbReference type="Proteomes" id="UP000694892"/>
    </source>
</evidence>
<feature type="region of interest" description="Disordered" evidence="4">
    <location>
        <begin position="161"/>
        <end position="372"/>
    </location>
</feature>
<feature type="non-terminal residue" evidence="6">
    <location>
        <position position="436"/>
    </location>
</feature>
<gene>
    <name evidence="6" type="ORF">XELAEV_18032535mg</name>
</gene>
<evidence type="ECO:0000259" key="5">
    <source>
        <dbReference type="Pfam" id="PF03501"/>
    </source>
</evidence>
<organism evidence="6 7">
    <name type="scientific">Xenopus laevis</name>
    <name type="common">African clawed frog</name>
    <dbReference type="NCBI Taxonomy" id="8355"/>
    <lineage>
        <taxon>Eukaryota</taxon>
        <taxon>Metazoa</taxon>
        <taxon>Chordata</taxon>
        <taxon>Craniata</taxon>
        <taxon>Vertebrata</taxon>
        <taxon>Euteleostomi</taxon>
        <taxon>Amphibia</taxon>
        <taxon>Batrachia</taxon>
        <taxon>Anura</taxon>
        <taxon>Pipoidea</taxon>
        <taxon>Pipidae</taxon>
        <taxon>Xenopodinae</taxon>
        <taxon>Xenopus</taxon>
        <taxon>Xenopus</taxon>
    </lineage>
</organism>
<feature type="compositionally biased region" description="Basic and acidic residues" evidence="4">
    <location>
        <begin position="279"/>
        <end position="298"/>
    </location>
</feature>
<reference evidence="7" key="1">
    <citation type="journal article" date="2016" name="Nature">
        <title>Genome evolution in the allotetraploid frog Xenopus laevis.</title>
        <authorList>
            <person name="Session A.M."/>
            <person name="Uno Y."/>
            <person name="Kwon T."/>
            <person name="Chapman J.A."/>
            <person name="Toyoda A."/>
            <person name="Takahashi S."/>
            <person name="Fukui A."/>
            <person name="Hikosaka A."/>
            <person name="Suzuki A."/>
            <person name="Kondo M."/>
            <person name="van Heeringen S.J."/>
            <person name="Quigley I."/>
            <person name="Heinz S."/>
            <person name="Ogino H."/>
            <person name="Ochi H."/>
            <person name="Hellsten U."/>
            <person name="Lyons J.B."/>
            <person name="Simakov O."/>
            <person name="Putnam N."/>
            <person name="Stites J."/>
            <person name="Kuroki Y."/>
            <person name="Tanaka T."/>
            <person name="Michiue T."/>
            <person name="Watanabe M."/>
            <person name="Bogdanovic O."/>
            <person name="Lister R."/>
            <person name="Georgiou G."/>
            <person name="Paranjpe S.S."/>
            <person name="van Kruijsbergen I."/>
            <person name="Shu S."/>
            <person name="Carlson J."/>
            <person name="Kinoshita T."/>
            <person name="Ohta Y."/>
            <person name="Mawaribuchi S."/>
            <person name="Jenkins J."/>
            <person name="Grimwood J."/>
            <person name="Schmutz J."/>
            <person name="Mitros T."/>
            <person name="Mozaffari S.V."/>
            <person name="Suzuki Y."/>
            <person name="Haramoto Y."/>
            <person name="Yamamoto T.S."/>
            <person name="Takagi C."/>
            <person name="Heald R."/>
            <person name="Miller K."/>
            <person name="Haudenschild C."/>
            <person name="Kitzman J."/>
            <person name="Nakayama T."/>
            <person name="Izutsu Y."/>
            <person name="Robert J."/>
            <person name="Fortriede J."/>
            <person name="Burns K."/>
            <person name="Lotay V."/>
            <person name="Karimi K."/>
            <person name="Yasuoka Y."/>
            <person name="Dichmann D.S."/>
            <person name="Flajnik M.F."/>
            <person name="Houston D.W."/>
            <person name="Shendure J."/>
            <person name="DuPasquier L."/>
            <person name="Vize P.D."/>
            <person name="Zorn A.M."/>
            <person name="Ito M."/>
            <person name="Marcotte E.M."/>
            <person name="Wallingford J.B."/>
            <person name="Ito Y."/>
            <person name="Asashima M."/>
            <person name="Ueno N."/>
            <person name="Matsuda Y."/>
            <person name="Veenstra G.J."/>
            <person name="Fujiyama A."/>
            <person name="Harland R.M."/>
            <person name="Taira M."/>
            <person name="Rokhsar D.S."/>
        </authorList>
    </citation>
    <scope>NUCLEOTIDE SEQUENCE [LARGE SCALE GENOMIC DNA]</scope>
    <source>
        <strain evidence="7">J</strain>
    </source>
</reference>
<dbReference type="GO" id="GO:0003735">
    <property type="term" value="F:structural constituent of ribosome"/>
    <property type="evidence" value="ECO:0007669"/>
    <property type="project" value="TreeGrafter"/>
</dbReference>
<feature type="region of interest" description="Disordered" evidence="4">
    <location>
        <begin position="104"/>
        <end position="137"/>
    </location>
</feature>
<accession>A0A974CPT1</accession>
<dbReference type="GO" id="GO:0022627">
    <property type="term" value="C:cytosolic small ribosomal subunit"/>
    <property type="evidence" value="ECO:0007669"/>
    <property type="project" value="TreeGrafter"/>
</dbReference>
<keyword evidence="2" id="KW-0689">Ribosomal protein</keyword>
<evidence type="ECO:0000256" key="1">
    <source>
        <dbReference type="ARBA" id="ARBA00007278"/>
    </source>
</evidence>
<keyword evidence="3" id="KW-0687">Ribonucleoprotein</keyword>
<dbReference type="Pfam" id="PF03501">
    <property type="entry name" value="S10_plectin"/>
    <property type="match status" value="1"/>
</dbReference>
<feature type="compositionally biased region" description="Polar residues" evidence="4">
    <location>
        <begin position="346"/>
        <end position="365"/>
    </location>
</feature>
<dbReference type="InterPro" id="IPR036388">
    <property type="entry name" value="WH-like_DNA-bd_sf"/>
</dbReference>
<feature type="compositionally biased region" description="Basic and acidic residues" evidence="4">
    <location>
        <begin position="203"/>
        <end position="234"/>
    </location>
</feature>
<name>A0A974CPT1_XENLA</name>
<evidence type="ECO:0000313" key="6">
    <source>
        <dbReference type="EMBL" id="OCT77334.1"/>
    </source>
</evidence>
<proteinExistence type="inferred from homology"/>
<dbReference type="InterPro" id="IPR037447">
    <property type="entry name" value="Ribosomal_eS10"/>
</dbReference>
<dbReference type="PANTHER" id="PTHR12146:SF25">
    <property type="entry name" value="PLECTIN_ES10 N-TERMINAL DOMAIN-CONTAINING PROTEIN"/>
    <property type="match status" value="1"/>
</dbReference>
<dbReference type="AlphaFoldDB" id="A0A974CPT1"/>
<dbReference type="Proteomes" id="UP000694892">
    <property type="component" value="Chromosome 6L"/>
</dbReference>
<dbReference type="Gene3D" id="1.10.10.10">
    <property type="entry name" value="Winged helix-like DNA-binding domain superfamily/Winged helix DNA-binding domain"/>
    <property type="match status" value="1"/>
</dbReference>
<sequence>MVAGMLMPLDQLRAIYEVVFRDGVMVAKNDERPQSRHAEVPGVTNLQVTKAMGSLKSRGFVRETFVWRHCYWYLTNEGIAYLRQYLHLPPEIVPASLQRVRRPAPMPGVLRRPPAPKVQTVSGPTCYVPKAQEEGDRQDYRKVEAPVSQKGPMPGLFTARAQDQDSQKGGWHRGSGDAQDAKWPPQASNVTWAQKGKQGQWGEESRKMTVREESRKMPVREESRKMPVREESRKMAAAPSPLEPVGADRLFGPGQELSKIQARAPSEVWRVPSPVSDSWKQEREEGRAERPEREELEKIVSPVLPCATPPVPPVTDWLQDTRPDPEPLANEMVTESQGTEKLGAGEQQSDPTITQTPLGQAQTGAEGSEGAVPDKLQGVVVLRKTCQTVSETTLVTHNSTLVERTQERTVRVQREETVNQTIVGVVSSEQGSTPDE</sequence>
<dbReference type="InterPro" id="IPR005326">
    <property type="entry name" value="Plectin_eS10_N"/>
</dbReference>
<feature type="domain" description="Plectin/eS10 N-terminal" evidence="5">
    <location>
        <begin position="7"/>
        <end position="99"/>
    </location>
</feature>
<dbReference type="EMBL" id="CM004476">
    <property type="protein sequence ID" value="OCT77334.1"/>
    <property type="molecule type" value="Genomic_DNA"/>
</dbReference>
<evidence type="ECO:0000256" key="4">
    <source>
        <dbReference type="SAM" id="MobiDB-lite"/>
    </source>
</evidence>
<evidence type="ECO:0000256" key="2">
    <source>
        <dbReference type="ARBA" id="ARBA00022980"/>
    </source>
</evidence>
<dbReference type="PANTHER" id="PTHR12146">
    <property type="entry name" value="40S RIBOSOMAL PROTEIN S10"/>
    <property type="match status" value="1"/>
</dbReference>
<evidence type="ECO:0000256" key="3">
    <source>
        <dbReference type="ARBA" id="ARBA00023274"/>
    </source>
</evidence>
<dbReference type="GO" id="GO:0003723">
    <property type="term" value="F:RNA binding"/>
    <property type="evidence" value="ECO:0007669"/>
    <property type="project" value="TreeGrafter"/>
</dbReference>